<dbReference type="EMBL" id="RBDY01000001">
    <property type="protein sequence ID" value="RKN27736.1"/>
    <property type="molecule type" value="Genomic_DNA"/>
</dbReference>
<dbReference type="Pfam" id="PF02826">
    <property type="entry name" value="2-Hacid_dh_C"/>
    <property type="match status" value="1"/>
</dbReference>
<gene>
    <name evidence="5" type="ORF">D7318_02315</name>
    <name evidence="4" type="ORF">D7319_00575</name>
</gene>
<dbReference type="GO" id="GO:0051287">
    <property type="term" value="F:NAD binding"/>
    <property type="evidence" value="ECO:0007669"/>
    <property type="project" value="InterPro"/>
</dbReference>
<name>A0A3A9WXF2_9ACTN</name>
<evidence type="ECO:0000256" key="1">
    <source>
        <dbReference type="ARBA" id="ARBA00023002"/>
    </source>
</evidence>
<dbReference type="InterPro" id="IPR006140">
    <property type="entry name" value="D-isomer_DH_NAD-bd"/>
</dbReference>
<dbReference type="Proteomes" id="UP000268652">
    <property type="component" value="Unassembled WGS sequence"/>
</dbReference>
<dbReference type="SUPFAM" id="SSF52283">
    <property type="entry name" value="Formate/glycerate dehydrogenase catalytic domain-like"/>
    <property type="match status" value="1"/>
</dbReference>
<keyword evidence="1" id="KW-0560">Oxidoreductase</keyword>
<dbReference type="GO" id="GO:0005829">
    <property type="term" value="C:cytosol"/>
    <property type="evidence" value="ECO:0007669"/>
    <property type="project" value="TreeGrafter"/>
</dbReference>
<evidence type="ECO:0000313" key="7">
    <source>
        <dbReference type="Proteomes" id="UP000275024"/>
    </source>
</evidence>
<dbReference type="PANTHER" id="PTHR10996:SF178">
    <property type="entry name" value="2-HYDROXYACID DEHYDROGENASE YGL185C-RELATED"/>
    <property type="match status" value="1"/>
</dbReference>
<dbReference type="Proteomes" id="UP000275024">
    <property type="component" value="Unassembled WGS sequence"/>
</dbReference>
<dbReference type="Gene3D" id="3.40.50.720">
    <property type="entry name" value="NAD(P)-binding Rossmann-like Domain"/>
    <property type="match status" value="2"/>
</dbReference>
<dbReference type="EMBL" id="RBDX01000001">
    <property type="protein sequence ID" value="RKN12496.1"/>
    <property type="molecule type" value="Genomic_DNA"/>
</dbReference>
<dbReference type="AlphaFoldDB" id="A0A3A9WXF2"/>
<sequence>MRQRPTALFALDGGNLPRLFPEDVLSSLVGLVDIDPALTVSDFDDAAVRPRLADTEILVTGWGCPLITPRVLDALPRLHTILHTGGTVKKLLATEVWDRGIAVSSAAAANALPVAEYTLGMILLSGKDVFTAREEYRATGSPTGHVRRHDIGNVGRRVGIVGASRIGRRVIELLRPFDFDVVLHDPYVDAAEAEALGVRAVALDELLASSAIVSIHAPATPETRHLLDATRLALLPDGAVLINTARGSLVDTEALVKELATGRIRAVLDVTEPEPLPADSPLFTMPHVFLTPHIAGSLGNELRRLGLTALREVERLLAGRPLAHRLERAELDRTA</sequence>
<evidence type="ECO:0000259" key="3">
    <source>
        <dbReference type="Pfam" id="PF02826"/>
    </source>
</evidence>
<feature type="domain" description="D-isomer specific 2-hydroxyacid dehydrogenase NAD-binding" evidence="3">
    <location>
        <begin position="120"/>
        <end position="295"/>
    </location>
</feature>
<evidence type="ECO:0000313" key="5">
    <source>
        <dbReference type="EMBL" id="RKN27736.1"/>
    </source>
</evidence>
<evidence type="ECO:0000313" key="4">
    <source>
        <dbReference type="EMBL" id="RKN12496.1"/>
    </source>
</evidence>
<organism evidence="4 7">
    <name type="scientific">Streptomyces radicis</name>
    <dbReference type="NCBI Taxonomy" id="1750517"/>
    <lineage>
        <taxon>Bacteria</taxon>
        <taxon>Bacillati</taxon>
        <taxon>Actinomycetota</taxon>
        <taxon>Actinomycetes</taxon>
        <taxon>Kitasatosporales</taxon>
        <taxon>Streptomycetaceae</taxon>
        <taxon>Streptomyces</taxon>
    </lineage>
</organism>
<dbReference type="PANTHER" id="PTHR10996">
    <property type="entry name" value="2-HYDROXYACID DEHYDROGENASE-RELATED"/>
    <property type="match status" value="1"/>
</dbReference>
<keyword evidence="6" id="KW-1185">Reference proteome</keyword>
<comment type="caution">
    <text evidence="4">The sequence shown here is derived from an EMBL/GenBank/DDBJ whole genome shotgun (WGS) entry which is preliminary data.</text>
</comment>
<dbReference type="RefSeq" id="WP_120695095.1">
    <property type="nucleotide sequence ID" value="NZ_RBDX01000001.1"/>
</dbReference>
<keyword evidence="2" id="KW-0520">NAD</keyword>
<accession>A0A3A9WXF2</accession>
<dbReference type="GO" id="GO:0016618">
    <property type="term" value="F:hydroxypyruvate reductase [NAD(P)H] activity"/>
    <property type="evidence" value="ECO:0007669"/>
    <property type="project" value="TreeGrafter"/>
</dbReference>
<dbReference type="GO" id="GO:0030267">
    <property type="term" value="F:glyoxylate reductase (NADPH) activity"/>
    <property type="evidence" value="ECO:0007669"/>
    <property type="project" value="TreeGrafter"/>
</dbReference>
<proteinExistence type="predicted"/>
<dbReference type="SUPFAM" id="SSF51735">
    <property type="entry name" value="NAD(P)-binding Rossmann-fold domains"/>
    <property type="match status" value="1"/>
</dbReference>
<dbReference type="InterPro" id="IPR036291">
    <property type="entry name" value="NAD(P)-bd_dom_sf"/>
</dbReference>
<evidence type="ECO:0000256" key="2">
    <source>
        <dbReference type="ARBA" id="ARBA00023027"/>
    </source>
</evidence>
<dbReference type="OrthoDB" id="4324715at2"/>
<dbReference type="PROSITE" id="PS00671">
    <property type="entry name" value="D_2_HYDROXYACID_DH_3"/>
    <property type="match status" value="1"/>
</dbReference>
<reference evidence="6 7" key="1">
    <citation type="submission" date="2018-09" db="EMBL/GenBank/DDBJ databases">
        <title>Streptomyces sp. nov. DS1-2, an endophytic actinomycete isolated from roots of Dendrobium scabrilingue.</title>
        <authorList>
            <person name="Kuncharoen N."/>
            <person name="Kudo T."/>
            <person name="Ohkuma M."/>
            <person name="Yuki M."/>
            <person name="Tanasupawat S."/>
        </authorList>
    </citation>
    <scope>NUCLEOTIDE SEQUENCE [LARGE SCALE GENOMIC DNA]</scope>
    <source>
        <strain evidence="4 7">AZ1-7</strain>
        <strain evidence="5 6">DS1-2</strain>
    </source>
</reference>
<dbReference type="InterPro" id="IPR050223">
    <property type="entry name" value="D-isomer_2-hydroxyacid_DH"/>
</dbReference>
<dbReference type="InterPro" id="IPR029753">
    <property type="entry name" value="D-isomer_DH_CS"/>
</dbReference>
<dbReference type="CDD" id="cd12167">
    <property type="entry name" value="2-Hacid_dh_8"/>
    <property type="match status" value="1"/>
</dbReference>
<protein>
    <submittedName>
        <fullName evidence="4">Hydroxyacid dehydrogenase</fullName>
    </submittedName>
</protein>
<evidence type="ECO:0000313" key="6">
    <source>
        <dbReference type="Proteomes" id="UP000268652"/>
    </source>
</evidence>